<dbReference type="InterPro" id="IPR050491">
    <property type="entry name" value="AmpC-like"/>
</dbReference>
<dbReference type="PANTHER" id="PTHR46825:SF15">
    <property type="entry name" value="BETA-LACTAMASE-RELATED DOMAIN-CONTAINING PROTEIN"/>
    <property type="match status" value="1"/>
</dbReference>
<feature type="domain" description="Peptidase S12 Pab87-related C-terminal" evidence="2">
    <location>
        <begin position="422"/>
        <end position="518"/>
    </location>
</feature>
<dbReference type="Pfam" id="PF11954">
    <property type="entry name" value="DUF3471"/>
    <property type="match status" value="1"/>
</dbReference>
<dbReference type="InterPro" id="IPR001466">
    <property type="entry name" value="Beta-lactam-related"/>
</dbReference>
<evidence type="ECO:0000313" key="3">
    <source>
        <dbReference type="EMBL" id="TDQ11720.1"/>
    </source>
</evidence>
<dbReference type="InterPro" id="IPR012338">
    <property type="entry name" value="Beta-lactam/transpept-like"/>
</dbReference>
<gene>
    <name evidence="3" type="ORF">ATK78_0847</name>
</gene>
<accession>A0A4R6T2F0</accession>
<reference evidence="3 4" key="1">
    <citation type="submission" date="2019-03" db="EMBL/GenBank/DDBJ databases">
        <title>Genomic Encyclopedia of Archaeal and Bacterial Type Strains, Phase II (KMG-II): from individual species to whole genera.</title>
        <authorList>
            <person name="Goeker M."/>
        </authorList>
    </citation>
    <scope>NUCLEOTIDE SEQUENCE [LARGE SCALE GENOMIC DNA]</scope>
    <source>
        <strain evidence="3 4">DSM 19035</strain>
    </source>
</reference>
<dbReference type="Proteomes" id="UP000295620">
    <property type="component" value="Unassembled WGS sequence"/>
</dbReference>
<dbReference type="SUPFAM" id="SSF56601">
    <property type="entry name" value="beta-lactamase/transpeptidase-like"/>
    <property type="match status" value="1"/>
</dbReference>
<evidence type="ECO:0000313" key="4">
    <source>
        <dbReference type="Proteomes" id="UP000295620"/>
    </source>
</evidence>
<dbReference type="Gene3D" id="2.40.128.600">
    <property type="match status" value="1"/>
</dbReference>
<dbReference type="Pfam" id="PF00144">
    <property type="entry name" value="Beta-lactamase"/>
    <property type="match status" value="1"/>
</dbReference>
<keyword evidence="4" id="KW-1185">Reference proteome</keyword>
<evidence type="ECO:0000259" key="2">
    <source>
        <dbReference type="Pfam" id="PF11954"/>
    </source>
</evidence>
<sequence>MKTTTKITVLSIAFLFTSLQGYSQLTSSRIDSLMEEALVKLKVAGAAIAIVKDGKVIHQKGYGLSSMETKRPTTEFTNFQIASNSKAFTTAALAILVDEGKLKWDDEVKKYLPEFKMYNEYVTENFNIVDLLTHRSGLGLGAGDLTFIPDGADFTVKDIATIFQHFKPVSAFRIKYNYDNLLYIIAGEIIARVSKMSFEEFIKKRIFQPLKMNNSFVGDSMIHQITDLARPHSTATGTIKAINRFNIGMISPAGGIYSNVSDMSKWMMVQLNKGKYGDGLQTSLFSAANSSKMWTIQTVLPNYVSERYNTHFNGYGLGWQLNDMRGNLVAMHTGGLPGMLSQVTLVPDLNLGVVVLTNTESGGGSLTFALSRAILDSYFGLDDAKWIDNRARNLAANTNKVNDVEEKIWEKVDSVKTTKVKNDKYIGLYEDKWFGQMEVLMKGKQLWIKSLRSPKLNGPMYFYDANTFAIKWEYQDMNCDAFATFTLNEKGKAESFIMKGISPAIDFSFDFGDLNLKRVK</sequence>
<dbReference type="AlphaFoldDB" id="A0A4R6T2F0"/>
<dbReference type="EMBL" id="SNYC01000003">
    <property type="protein sequence ID" value="TDQ11720.1"/>
    <property type="molecule type" value="Genomic_DNA"/>
</dbReference>
<feature type="domain" description="Beta-lactamase-related" evidence="1">
    <location>
        <begin position="31"/>
        <end position="363"/>
    </location>
</feature>
<proteinExistence type="predicted"/>
<comment type="caution">
    <text evidence="3">The sequence shown here is derived from an EMBL/GenBank/DDBJ whole genome shotgun (WGS) entry which is preliminary data.</text>
</comment>
<organism evidence="3 4">
    <name type="scientific">Pedobacter metabolipauper</name>
    <dbReference type="NCBI Taxonomy" id="425513"/>
    <lineage>
        <taxon>Bacteria</taxon>
        <taxon>Pseudomonadati</taxon>
        <taxon>Bacteroidota</taxon>
        <taxon>Sphingobacteriia</taxon>
        <taxon>Sphingobacteriales</taxon>
        <taxon>Sphingobacteriaceae</taxon>
        <taxon>Pedobacter</taxon>
    </lineage>
</organism>
<name>A0A4R6T2F0_9SPHI</name>
<evidence type="ECO:0000259" key="1">
    <source>
        <dbReference type="Pfam" id="PF00144"/>
    </source>
</evidence>
<dbReference type="InterPro" id="IPR021860">
    <property type="entry name" value="Peptidase_S12_Pab87-rel_C"/>
</dbReference>
<dbReference type="Gene3D" id="3.40.710.10">
    <property type="entry name" value="DD-peptidase/beta-lactamase superfamily"/>
    <property type="match status" value="1"/>
</dbReference>
<dbReference type="RefSeq" id="WP_166664816.1">
    <property type="nucleotide sequence ID" value="NZ_SNYC01000003.1"/>
</dbReference>
<dbReference type="PANTHER" id="PTHR46825">
    <property type="entry name" value="D-ALANYL-D-ALANINE-CARBOXYPEPTIDASE/ENDOPEPTIDASE AMPH"/>
    <property type="match status" value="1"/>
</dbReference>
<protein>
    <submittedName>
        <fullName evidence="3">CubicO group peptidase (Beta-lactamase class C family)</fullName>
    </submittedName>
</protein>